<gene>
    <name evidence="1" type="ORF">V6N11_037090</name>
</gene>
<comment type="caution">
    <text evidence="1">The sequence shown here is derived from an EMBL/GenBank/DDBJ whole genome shotgun (WGS) entry which is preliminary data.</text>
</comment>
<reference evidence="1 2" key="1">
    <citation type="journal article" date="2024" name="G3 (Bethesda)">
        <title>Genome assembly of Hibiscus sabdariffa L. provides insights into metabolisms of medicinal natural products.</title>
        <authorList>
            <person name="Kim T."/>
        </authorList>
    </citation>
    <scope>NUCLEOTIDE SEQUENCE [LARGE SCALE GENOMIC DNA]</scope>
    <source>
        <strain evidence="1">TK-2024</strain>
        <tissue evidence="1">Old leaves</tissue>
    </source>
</reference>
<dbReference type="EMBL" id="JBBPBN010000502">
    <property type="protein sequence ID" value="KAK8485393.1"/>
    <property type="molecule type" value="Genomic_DNA"/>
</dbReference>
<protein>
    <submittedName>
        <fullName evidence="1">Uncharacterized protein</fullName>
    </submittedName>
</protein>
<evidence type="ECO:0000313" key="2">
    <source>
        <dbReference type="Proteomes" id="UP001396334"/>
    </source>
</evidence>
<sequence length="71" mass="8186">MVAQANQPTVYLSIARIYLREVHDLLAVNMVFVSSRFDVRQIRLSQIASPRFASCFLYLFYPSDSDDRVKG</sequence>
<accession>A0ABR1ZYC6</accession>
<organism evidence="1 2">
    <name type="scientific">Hibiscus sabdariffa</name>
    <name type="common">roselle</name>
    <dbReference type="NCBI Taxonomy" id="183260"/>
    <lineage>
        <taxon>Eukaryota</taxon>
        <taxon>Viridiplantae</taxon>
        <taxon>Streptophyta</taxon>
        <taxon>Embryophyta</taxon>
        <taxon>Tracheophyta</taxon>
        <taxon>Spermatophyta</taxon>
        <taxon>Magnoliopsida</taxon>
        <taxon>eudicotyledons</taxon>
        <taxon>Gunneridae</taxon>
        <taxon>Pentapetalae</taxon>
        <taxon>rosids</taxon>
        <taxon>malvids</taxon>
        <taxon>Malvales</taxon>
        <taxon>Malvaceae</taxon>
        <taxon>Malvoideae</taxon>
        <taxon>Hibiscus</taxon>
    </lineage>
</organism>
<name>A0ABR1ZYC6_9ROSI</name>
<dbReference type="Proteomes" id="UP001396334">
    <property type="component" value="Unassembled WGS sequence"/>
</dbReference>
<proteinExistence type="predicted"/>
<keyword evidence="2" id="KW-1185">Reference proteome</keyword>
<evidence type="ECO:0000313" key="1">
    <source>
        <dbReference type="EMBL" id="KAK8485393.1"/>
    </source>
</evidence>